<keyword evidence="6" id="KW-0378">Hydrolase</keyword>
<comment type="similarity">
    <text evidence="2">Belongs to the peptidase C26 family.</text>
</comment>
<dbReference type="GO" id="GO:0005773">
    <property type="term" value="C:vacuole"/>
    <property type="evidence" value="ECO:0007669"/>
    <property type="project" value="TreeGrafter"/>
</dbReference>
<reference evidence="8" key="1">
    <citation type="journal article" date="2020" name="Nature">
        <title>Giant virus diversity and host interactions through global metagenomics.</title>
        <authorList>
            <person name="Schulz F."/>
            <person name="Roux S."/>
            <person name="Paez-Espino D."/>
            <person name="Jungbluth S."/>
            <person name="Walsh D.A."/>
            <person name="Denef V.J."/>
            <person name="McMahon K.D."/>
            <person name="Konstantinidis K.T."/>
            <person name="Eloe-Fadrosh E.A."/>
            <person name="Kyrpides N.C."/>
            <person name="Woyke T."/>
        </authorList>
    </citation>
    <scope>NUCLEOTIDE SEQUENCE</scope>
    <source>
        <strain evidence="8">GVMAG-M-3300020185-33</strain>
    </source>
</reference>
<dbReference type="InterPro" id="IPR011697">
    <property type="entry name" value="Peptidase_C26"/>
</dbReference>
<dbReference type="InterPro" id="IPR015527">
    <property type="entry name" value="Pept_C26_g-glut_hydrolase"/>
</dbReference>
<dbReference type="Gene3D" id="3.40.50.880">
    <property type="match status" value="1"/>
</dbReference>
<evidence type="ECO:0000256" key="3">
    <source>
        <dbReference type="ARBA" id="ARBA00012886"/>
    </source>
</evidence>
<dbReference type="GO" id="GO:0005576">
    <property type="term" value="C:extracellular region"/>
    <property type="evidence" value="ECO:0007669"/>
    <property type="project" value="UniProtKB-SubCell"/>
</dbReference>
<keyword evidence="5" id="KW-0732">Signal</keyword>
<dbReference type="PANTHER" id="PTHR11315">
    <property type="entry name" value="PROTEASE FAMILY C26 GAMMA-GLUTAMYL HYDROLASE"/>
    <property type="match status" value="1"/>
</dbReference>
<comment type="subcellular location">
    <subcellularLocation>
        <location evidence="1">Secreted</location>
        <location evidence="1">Extracellular space</location>
    </subcellularLocation>
</comment>
<organism evidence="8">
    <name type="scientific">viral metagenome</name>
    <dbReference type="NCBI Taxonomy" id="1070528"/>
    <lineage>
        <taxon>unclassified sequences</taxon>
        <taxon>metagenomes</taxon>
        <taxon>organismal metagenomes</taxon>
    </lineage>
</organism>
<dbReference type="PROSITE" id="PS51273">
    <property type="entry name" value="GATASE_TYPE_1"/>
    <property type="match status" value="1"/>
</dbReference>
<name>A0A6C0C670_9ZZZZ</name>
<evidence type="ECO:0000256" key="5">
    <source>
        <dbReference type="ARBA" id="ARBA00022729"/>
    </source>
</evidence>
<evidence type="ECO:0000256" key="2">
    <source>
        <dbReference type="ARBA" id="ARBA00011083"/>
    </source>
</evidence>
<dbReference type="Pfam" id="PF07722">
    <property type="entry name" value="Peptidase_C26"/>
    <property type="match status" value="1"/>
</dbReference>
<evidence type="ECO:0000256" key="4">
    <source>
        <dbReference type="ARBA" id="ARBA00022525"/>
    </source>
</evidence>
<evidence type="ECO:0000256" key="7">
    <source>
        <dbReference type="SAM" id="MobiDB-lite"/>
    </source>
</evidence>
<proteinExistence type="inferred from homology"/>
<evidence type="ECO:0000313" key="8">
    <source>
        <dbReference type="EMBL" id="QHS99148.1"/>
    </source>
</evidence>
<dbReference type="GO" id="GO:0046900">
    <property type="term" value="P:tetrahydrofolylpolyglutamate metabolic process"/>
    <property type="evidence" value="ECO:0007669"/>
    <property type="project" value="TreeGrafter"/>
</dbReference>
<dbReference type="EC" id="3.4.19.9" evidence="3"/>
<dbReference type="SUPFAM" id="SSF52317">
    <property type="entry name" value="Class I glutamine amidotransferase-like"/>
    <property type="match status" value="1"/>
</dbReference>
<evidence type="ECO:0000256" key="1">
    <source>
        <dbReference type="ARBA" id="ARBA00004239"/>
    </source>
</evidence>
<keyword evidence="4" id="KW-0964">Secreted</keyword>
<dbReference type="PROSITE" id="PS51275">
    <property type="entry name" value="PEPTIDASE_C26_GGH"/>
    <property type="match status" value="1"/>
</dbReference>
<dbReference type="EMBL" id="MN739335">
    <property type="protein sequence ID" value="QHS99148.1"/>
    <property type="molecule type" value="Genomic_DNA"/>
</dbReference>
<dbReference type="GO" id="GO:0034722">
    <property type="term" value="F:gamma-glutamyl-peptidase activity"/>
    <property type="evidence" value="ECO:0007669"/>
    <property type="project" value="UniProtKB-EC"/>
</dbReference>
<dbReference type="PANTHER" id="PTHR11315:SF0">
    <property type="entry name" value="FOLATE GAMMA-GLUTAMYL HYDROLASE"/>
    <property type="match status" value="1"/>
</dbReference>
<accession>A0A6C0C670</accession>
<dbReference type="AlphaFoldDB" id="A0A6C0C670"/>
<sequence>MAKKTRKTKKTKKTKKQNNKTKNKTKIIVAKDKRKKQMFHHPTIGILSIPMTTGYQKNTHSYLPASYVKWVEMNNARVIPIPYDTPIGALDMILNQVNGVLFIGGQVDHGMISEEYTHFMETFKHIVNHAKQSNNQKNYFPLFSICLGFEILGMMGEEVEEVINSFTTLEGLTDVDAHHYNSKLNFKNKDSQLSKIFTRDEQDEFRKTKCVFQNHSQAFVIDEPYMKKWNKYWNIVATSKSKDKTPLEYVSMFEYKKFPFYGIQFHPEKVLFEWILPEIGREHIFRKISKRLSEFFIDECKKNNNKVTIHDLYIRNYNLWSRNETIGKINPNQKLYKSNHSAFENSYYFDVLS</sequence>
<evidence type="ECO:0000256" key="6">
    <source>
        <dbReference type="ARBA" id="ARBA00022801"/>
    </source>
</evidence>
<protein>
    <recommendedName>
        <fullName evidence="3">folate gamma-glutamyl hydrolase</fullName>
        <ecNumber evidence="3">3.4.19.9</ecNumber>
    </recommendedName>
</protein>
<dbReference type="InterPro" id="IPR029062">
    <property type="entry name" value="Class_I_gatase-like"/>
</dbReference>
<feature type="region of interest" description="Disordered" evidence="7">
    <location>
        <begin position="1"/>
        <end position="24"/>
    </location>
</feature>